<gene>
    <name evidence="1" type="ORF">GCM10010171_57300</name>
</gene>
<keyword evidence="2" id="KW-1185">Reference proteome</keyword>
<sequence length="99" mass="10673">MTSNGRSPHSTATVTAGWGMARSSIGLSPRMRNPGHVDLYGIAAIWSNDIKIVSTCGYQVVGRHGAALRHGDRIRLESPRRPAPYRHLPWMVNGGGVLG</sequence>
<comment type="caution">
    <text evidence="1">The sequence shown here is derived from an EMBL/GenBank/DDBJ whole genome shotgun (WGS) entry which is preliminary data.</text>
</comment>
<dbReference type="Proteomes" id="UP000660680">
    <property type="component" value="Unassembled WGS sequence"/>
</dbReference>
<protein>
    <submittedName>
        <fullName evidence="1">Uncharacterized protein</fullName>
    </submittedName>
</protein>
<proteinExistence type="predicted"/>
<dbReference type="EMBL" id="BMRB01000007">
    <property type="protein sequence ID" value="GGS54689.1"/>
    <property type="molecule type" value="Genomic_DNA"/>
</dbReference>
<evidence type="ECO:0000313" key="1">
    <source>
        <dbReference type="EMBL" id="GGS54689.1"/>
    </source>
</evidence>
<reference evidence="1" key="2">
    <citation type="submission" date="2020-09" db="EMBL/GenBank/DDBJ databases">
        <authorList>
            <person name="Sun Q."/>
            <person name="Ohkuma M."/>
        </authorList>
    </citation>
    <scope>NUCLEOTIDE SEQUENCE</scope>
    <source>
        <strain evidence="1">JCM 3276</strain>
    </source>
</reference>
<evidence type="ECO:0000313" key="2">
    <source>
        <dbReference type="Proteomes" id="UP000660680"/>
    </source>
</evidence>
<name>A0A918GQH1_9PSEU</name>
<reference evidence="1" key="1">
    <citation type="journal article" date="2014" name="Int. J. Syst. Evol. Microbiol.">
        <title>Complete genome sequence of Corynebacterium casei LMG S-19264T (=DSM 44701T), isolated from a smear-ripened cheese.</title>
        <authorList>
            <consortium name="US DOE Joint Genome Institute (JGI-PGF)"/>
            <person name="Walter F."/>
            <person name="Albersmeier A."/>
            <person name="Kalinowski J."/>
            <person name="Ruckert C."/>
        </authorList>
    </citation>
    <scope>NUCLEOTIDE SEQUENCE</scope>
    <source>
        <strain evidence="1">JCM 3276</strain>
    </source>
</reference>
<accession>A0A918GQH1</accession>
<dbReference type="AlphaFoldDB" id="A0A918GQH1"/>
<organism evidence="1 2">
    <name type="scientific">Actinokineospora fastidiosa</name>
    <dbReference type="NCBI Taxonomy" id="1816"/>
    <lineage>
        <taxon>Bacteria</taxon>
        <taxon>Bacillati</taxon>
        <taxon>Actinomycetota</taxon>
        <taxon>Actinomycetes</taxon>
        <taxon>Pseudonocardiales</taxon>
        <taxon>Pseudonocardiaceae</taxon>
        <taxon>Actinokineospora</taxon>
    </lineage>
</organism>